<dbReference type="AlphaFoldDB" id="A0A6J7GDV4"/>
<feature type="compositionally biased region" description="Basic and acidic residues" evidence="1">
    <location>
        <begin position="71"/>
        <end position="84"/>
    </location>
</feature>
<accession>A0A6J7GDV4</accession>
<sequence length="429" mass="46874">MRLEHHHDPPPLARKCLTRDQRLRSGQHGPHLGGVMGVVVEHSDSVLASGELEPPVHSPESGQPGQQLLDPRAHLAGSHERRQGVEGGVPSRYSQPNRAGRVLTGDLQLRDAPDVLGLPGQQANGHLDGSGVDVGRPVAEHRHSGEILLDHAAGQSCRTRIVHACNQHTARVQQRGEIVEHLHVGLGRTEEIEMIGLDVRHDDHVRRVLQQRTVTLVRLGDEDVATAVMRVGSGLVELTADGERRVEPTVLQCDDQHRCGRRLAVRARHQQGAVPLHQRREDGGPQHHRNPAIASLDEFGVGLGYGRVGRHDHGGAAVDHVQRACIVPDSHQRTAGSQRQHPARFLGIRSGHLTTARQQNACDPGHPGTADSHHVHPFELCRQLRHRRTLSCHADVSLVLWHSRRRPVQRRAACAVSSTICATAAAAPL</sequence>
<reference evidence="2" key="1">
    <citation type="submission" date="2020-05" db="EMBL/GenBank/DDBJ databases">
        <authorList>
            <person name="Chiriac C."/>
            <person name="Salcher M."/>
            <person name="Ghai R."/>
            <person name="Kavagutti S V."/>
        </authorList>
    </citation>
    <scope>NUCLEOTIDE SEQUENCE</scope>
</reference>
<name>A0A6J7GDV4_9ZZZZ</name>
<feature type="region of interest" description="Disordered" evidence="1">
    <location>
        <begin position="49"/>
        <end position="99"/>
    </location>
</feature>
<protein>
    <submittedName>
        <fullName evidence="2">Unannotated protein</fullName>
    </submittedName>
</protein>
<proteinExistence type="predicted"/>
<feature type="region of interest" description="Disordered" evidence="1">
    <location>
        <begin position="113"/>
        <end position="136"/>
    </location>
</feature>
<feature type="region of interest" description="Disordered" evidence="1">
    <location>
        <begin position="269"/>
        <end position="291"/>
    </location>
</feature>
<dbReference type="EMBL" id="CAFBLX010000194">
    <property type="protein sequence ID" value="CAB4902660.1"/>
    <property type="molecule type" value="Genomic_DNA"/>
</dbReference>
<evidence type="ECO:0000313" key="2">
    <source>
        <dbReference type="EMBL" id="CAB4902660.1"/>
    </source>
</evidence>
<evidence type="ECO:0000256" key="1">
    <source>
        <dbReference type="SAM" id="MobiDB-lite"/>
    </source>
</evidence>
<organism evidence="2">
    <name type="scientific">freshwater metagenome</name>
    <dbReference type="NCBI Taxonomy" id="449393"/>
    <lineage>
        <taxon>unclassified sequences</taxon>
        <taxon>metagenomes</taxon>
        <taxon>ecological metagenomes</taxon>
    </lineage>
</organism>
<gene>
    <name evidence="2" type="ORF">UFOPK3472_02539</name>
</gene>